<dbReference type="HOGENOM" id="CLU_1720218_0_0_6"/>
<reference evidence="1 2" key="1">
    <citation type="submission" date="2011-06" db="EMBL/GenBank/DDBJ databases">
        <title>Genomic sequence of Methylobacter tundripaludum SV96.</title>
        <authorList>
            <consortium name="US DOE Joint Genome Institute"/>
            <person name="Lucas S."/>
            <person name="Han J."/>
            <person name="Lapidus A."/>
            <person name="Cheng J.-F."/>
            <person name="Goodwin L."/>
            <person name="Pitluck S."/>
            <person name="Held B."/>
            <person name="Detter J.C."/>
            <person name="Han C."/>
            <person name="Tapia R."/>
            <person name="Land M."/>
            <person name="Hauser L."/>
            <person name="Kyrpides N."/>
            <person name="Ivanova N."/>
            <person name="Ovchinnikova G."/>
            <person name="Pagani I."/>
            <person name="Klotz M.G."/>
            <person name="Dispirito A.A."/>
            <person name="Murrell J.C."/>
            <person name="Dunfield P."/>
            <person name="Kalyuzhnaya M.G."/>
            <person name="Svenning M."/>
            <person name="Trotsenko Y.A."/>
            <person name="Stein L.Y."/>
            <person name="Woyke T."/>
        </authorList>
    </citation>
    <scope>NUCLEOTIDE SEQUENCE [LARGE SCALE GENOMIC DNA]</scope>
    <source>
        <strain evidence="2">ATCC BAA-1195 / DSM 17260 / SV96</strain>
    </source>
</reference>
<name>G3J0D5_METTV</name>
<dbReference type="OrthoDB" id="9980153at2"/>
<dbReference type="EMBL" id="JH109153">
    <property type="protein sequence ID" value="EGW20657.1"/>
    <property type="molecule type" value="Genomic_DNA"/>
</dbReference>
<sequence length="152" mass="17259">MQALIDTISNYYDKFIFFFIDAFASVKSFFTAILDTIDNYYDTVYTFITNAFDSLRLWVTDVPIWLLKKGFEALLWVLNWAAESCSYCLGGVSHAGELADKFQWAWNTIATYSPGLIYVVNRCGVPEAFKILVCGMGIWAVVKTIMIIKGLL</sequence>
<protein>
    <submittedName>
        <fullName evidence="1">Uncharacterized protein</fullName>
    </submittedName>
</protein>
<organism evidence="1 2">
    <name type="scientific">Methylobacter tundripaludum (strain ATCC BAA-1195 / DSM 17260 / SV96)</name>
    <dbReference type="NCBI Taxonomy" id="697282"/>
    <lineage>
        <taxon>Bacteria</taxon>
        <taxon>Pseudomonadati</taxon>
        <taxon>Pseudomonadota</taxon>
        <taxon>Gammaproteobacteria</taxon>
        <taxon>Methylococcales</taxon>
        <taxon>Methylococcaceae</taxon>
        <taxon>Methylobacter</taxon>
    </lineage>
</organism>
<evidence type="ECO:0000313" key="2">
    <source>
        <dbReference type="Proteomes" id="UP000004664"/>
    </source>
</evidence>
<gene>
    <name evidence="1" type="ORF">Mettu_3806</name>
</gene>
<dbReference type="AlphaFoldDB" id="G3J0D5"/>
<dbReference type="STRING" id="697282.Mettu_3806"/>
<proteinExistence type="predicted"/>
<keyword evidence="2" id="KW-1185">Reference proteome</keyword>
<evidence type="ECO:0000313" key="1">
    <source>
        <dbReference type="EMBL" id="EGW20657.1"/>
    </source>
</evidence>
<accession>G3J0D5</accession>
<dbReference type="Proteomes" id="UP000004664">
    <property type="component" value="Unassembled WGS sequence"/>
</dbReference>
<dbReference type="RefSeq" id="WP_006893017.1">
    <property type="nucleotide sequence ID" value="NZ_JH109153.1"/>
</dbReference>